<proteinExistence type="inferred from homology"/>
<keyword evidence="3" id="KW-0813">Transport</keyword>
<dbReference type="HOGENOM" id="CLU_017028_7_2_6"/>
<feature type="domain" description="Solute-binding protein family 5" evidence="7">
    <location>
        <begin position="92"/>
        <end position="458"/>
    </location>
</feature>
<dbReference type="SUPFAM" id="SSF53850">
    <property type="entry name" value="Periplasmic binding protein-like II"/>
    <property type="match status" value="1"/>
</dbReference>
<keyword evidence="4" id="KW-0732">Signal</keyword>
<dbReference type="PATRIC" id="fig|231023.4.peg.4287"/>
<dbReference type="Gene3D" id="3.90.76.10">
    <property type="entry name" value="Dipeptide-binding Protein, Domain 1"/>
    <property type="match status" value="1"/>
</dbReference>
<evidence type="ECO:0000256" key="3">
    <source>
        <dbReference type="ARBA" id="ARBA00022448"/>
    </source>
</evidence>
<evidence type="ECO:0000256" key="6">
    <source>
        <dbReference type="ARBA" id="ARBA00022927"/>
    </source>
</evidence>
<gene>
    <name evidence="8" type="ORF">YSA_08941</name>
</gene>
<dbReference type="EMBL" id="CP003588">
    <property type="protein sequence ID" value="AFK71600.1"/>
    <property type="molecule type" value="Genomic_DNA"/>
</dbReference>
<accession>I3V1H9</accession>
<reference evidence="8 9" key="1">
    <citation type="journal article" date="2012" name="J. Bacteriol.">
        <title>Complete Genome Sequence of the Naphthalene-Degrading Pseudomonas putida Strain ND6.</title>
        <authorList>
            <person name="Li S."/>
            <person name="Zhao H."/>
            <person name="Li Y."/>
            <person name="Niu S."/>
            <person name="Cai B."/>
        </authorList>
    </citation>
    <scope>NUCLEOTIDE SEQUENCE [LARGE SCALE GENOMIC DNA]</scope>
    <source>
        <strain evidence="8 9">ND6</strain>
    </source>
</reference>
<dbReference type="GO" id="GO:1904680">
    <property type="term" value="F:peptide transmembrane transporter activity"/>
    <property type="evidence" value="ECO:0007669"/>
    <property type="project" value="TreeGrafter"/>
</dbReference>
<comment type="similarity">
    <text evidence="2">Belongs to the bacterial solute-binding protein 5 family.</text>
</comment>
<dbReference type="PIRSF" id="PIRSF002741">
    <property type="entry name" value="MppA"/>
    <property type="match status" value="1"/>
</dbReference>
<dbReference type="GO" id="GO:0043190">
    <property type="term" value="C:ATP-binding cassette (ABC) transporter complex"/>
    <property type="evidence" value="ECO:0007669"/>
    <property type="project" value="InterPro"/>
</dbReference>
<dbReference type="InterPro" id="IPR000914">
    <property type="entry name" value="SBP_5_dom"/>
</dbReference>
<dbReference type="PANTHER" id="PTHR30290">
    <property type="entry name" value="PERIPLASMIC BINDING COMPONENT OF ABC TRANSPORTER"/>
    <property type="match status" value="1"/>
</dbReference>
<dbReference type="GO" id="GO:0015833">
    <property type="term" value="P:peptide transport"/>
    <property type="evidence" value="ECO:0007669"/>
    <property type="project" value="UniProtKB-KW"/>
</dbReference>
<dbReference type="Gene3D" id="3.10.105.10">
    <property type="entry name" value="Dipeptide-binding Protein, Domain 3"/>
    <property type="match status" value="1"/>
</dbReference>
<evidence type="ECO:0000256" key="2">
    <source>
        <dbReference type="ARBA" id="ARBA00005695"/>
    </source>
</evidence>
<evidence type="ECO:0000259" key="7">
    <source>
        <dbReference type="Pfam" id="PF00496"/>
    </source>
</evidence>
<dbReference type="InterPro" id="IPR030678">
    <property type="entry name" value="Peptide/Ni-bd"/>
</dbReference>
<dbReference type="Gene3D" id="3.40.190.10">
    <property type="entry name" value="Periplasmic binding protein-like II"/>
    <property type="match status" value="1"/>
</dbReference>
<dbReference type="GO" id="GO:0030288">
    <property type="term" value="C:outer membrane-bounded periplasmic space"/>
    <property type="evidence" value="ECO:0007669"/>
    <property type="project" value="UniProtKB-ARBA"/>
</dbReference>
<dbReference type="KEGG" id="ppi:YSA_08941"/>
<organism evidence="8 9">
    <name type="scientific">Pseudomonas putida ND6</name>
    <dbReference type="NCBI Taxonomy" id="231023"/>
    <lineage>
        <taxon>Bacteria</taxon>
        <taxon>Pseudomonadati</taxon>
        <taxon>Pseudomonadota</taxon>
        <taxon>Gammaproteobacteria</taxon>
        <taxon>Pseudomonadales</taxon>
        <taxon>Pseudomonadaceae</taxon>
        <taxon>Pseudomonas</taxon>
    </lineage>
</organism>
<keyword evidence="6" id="KW-0653">Protein transport</keyword>
<keyword evidence="5" id="KW-0571">Peptide transport</keyword>
<dbReference type="FunFam" id="3.90.76.10:FF:000007">
    <property type="entry name" value="Dipeptide ABC transporter periplasmic dipeptide-binding protein"/>
    <property type="match status" value="1"/>
</dbReference>
<comment type="subcellular location">
    <subcellularLocation>
        <location evidence="1">Cell envelope</location>
    </subcellularLocation>
</comment>
<evidence type="ECO:0000313" key="8">
    <source>
        <dbReference type="EMBL" id="AFK71600.1"/>
    </source>
</evidence>
<dbReference type="Proteomes" id="UP000005268">
    <property type="component" value="Chromosome"/>
</dbReference>
<dbReference type="InterPro" id="IPR039424">
    <property type="entry name" value="SBP_5"/>
</dbReference>
<dbReference type="AlphaFoldDB" id="I3V1H9"/>
<evidence type="ECO:0000256" key="4">
    <source>
        <dbReference type="ARBA" id="ARBA00022729"/>
    </source>
</evidence>
<dbReference type="PANTHER" id="PTHR30290:SF10">
    <property type="entry name" value="PERIPLASMIC OLIGOPEPTIDE-BINDING PROTEIN-RELATED"/>
    <property type="match status" value="1"/>
</dbReference>
<dbReference type="CDD" id="cd08512">
    <property type="entry name" value="PBP2_NikA_DppA_OppA_like_7"/>
    <property type="match status" value="1"/>
</dbReference>
<name>I3V1H9_PSEPU</name>
<dbReference type="Pfam" id="PF00496">
    <property type="entry name" value="SBP_bac_5"/>
    <property type="match status" value="1"/>
</dbReference>
<evidence type="ECO:0000256" key="1">
    <source>
        <dbReference type="ARBA" id="ARBA00004196"/>
    </source>
</evidence>
<protein>
    <submittedName>
        <fullName evidence="8">Extracellular solute-binding protein</fullName>
    </submittedName>
</protein>
<evidence type="ECO:0000313" key="9">
    <source>
        <dbReference type="Proteomes" id="UP000005268"/>
    </source>
</evidence>
<evidence type="ECO:0000256" key="5">
    <source>
        <dbReference type="ARBA" id="ARBA00022856"/>
    </source>
</evidence>
<dbReference type="GO" id="GO:0015031">
    <property type="term" value="P:protein transport"/>
    <property type="evidence" value="ECO:0007669"/>
    <property type="project" value="UniProtKB-KW"/>
</dbReference>
<sequence length="548" mass="60474">MNTLNNYKKGCAMKTVFPPLRMALLGAALLLGPLTVVQAKTPGDQLIVGMSMVNLFSIDPANAPGLDASGINANLYDTLIKRDQGNPDKHLPQLAERWDVSEDGKQITFHLRGDVLFHSGNPLTAEDVAWSLYRVMKLNYGLATTWKAYGYSVENIQKLIRATDSHTLVIDLPQPTDPLLVIDSLAVSPSAVVVDRQQVLKHEKNGDLGAAWLVTNEAGSGPFTLTKWSANDALVMTRFDGYWAGPAKMKRVLVRHMTESQSLRLMLERGDLDLAYGMAAPDIKAIESSDTLQVQALQRGTLYYVAMSMKQPEFANRKVREAVRNLIDYQGLDQQVMPHYGKLNQQPMQLGLEARLPDPGYKLDVAKAKALLAEAGYPQGFNTTIRTLSEPPFIDIAARMQSTLAEGGIKATIVTGTGNQVYGAMRARNFEMIVARGAERYPHPYFSLRTFVYNPDNSDSAGLPNFQGWRASFFSPPLNDLIDRVGGERDAAKRLAMYQQAQKLYDDEVGPIMMISQMTDTAVSAADVKGFTGDDAEATRYLGVYKQR</sequence>